<keyword evidence="4" id="KW-0804">Transcription</keyword>
<evidence type="ECO:0000256" key="1">
    <source>
        <dbReference type="ARBA" id="ARBA00022741"/>
    </source>
</evidence>
<dbReference type="SUPFAM" id="SSF52172">
    <property type="entry name" value="CheY-like"/>
    <property type="match status" value="1"/>
</dbReference>
<dbReference type="Gene3D" id="1.10.10.60">
    <property type="entry name" value="Homeodomain-like"/>
    <property type="match status" value="1"/>
</dbReference>
<dbReference type="InterPro" id="IPR011006">
    <property type="entry name" value="CheY-like_superfamily"/>
</dbReference>
<dbReference type="CDD" id="cd00009">
    <property type="entry name" value="AAA"/>
    <property type="match status" value="1"/>
</dbReference>
<dbReference type="Gene3D" id="3.40.50.300">
    <property type="entry name" value="P-loop containing nucleotide triphosphate hydrolases"/>
    <property type="match status" value="1"/>
</dbReference>
<evidence type="ECO:0000313" key="7">
    <source>
        <dbReference type="Proteomes" id="UP000664303"/>
    </source>
</evidence>
<dbReference type="AlphaFoldDB" id="A0A939DC16"/>
<dbReference type="InterPro" id="IPR058031">
    <property type="entry name" value="AAA_lid_NorR"/>
</dbReference>
<keyword evidence="2" id="KW-0067">ATP-binding</keyword>
<dbReference type="Pfam" id="PF02954">
    <property type="entry name" value="HTH_8"/>
    <property type="match status" value="1"/>
</dbReference>
<dbReference type="Pfam" id="PF25601">
    <property type="entry name" value="AAA_lid_14"/>
    <property type="match status" value="1"/>
</dbReference>
<reference evidence="6" key="1">
    <citation type="submission" date="2021-02" db="EMBL/GenBank/DDBJ databases">
        <title>PHA producing bacteria isolated from coastal sediment in Guangdong, Shenzhen.</title>
        <authorList>
            <person name="Zheng W."/>
            <person name="Yu S."/>
            <person name="Huang Y."/>
        </authorList>
    </citation>
    <scope>NUCLEOTIDE SEQUENCE</scope>
    <source>
        <strain evidence="6">TN14-10</strain>
    </source>
</reference>
<dbReference type="SUPFAM" id="SSF46689">
    <property type="entry name" value="Homeodomain-like"/>
    <property type="match status" value="1"/>
</dbReference>
<gene>
    <name evidence="6" type="ORF">JYP50_01590</name>
</gene>
<name>A0A939DC16_9GAMM</name>
<protein>
    <submittedName>
        <fullName evidence="6">Sigma-54-dependent Fis family transcriptional regulator</fullName>
    </submittedName>
</protein>
<proteinExistence type="predicted"/>
<dbReference type="Proteomes" id="UP000664303">
    <property type="component" value="Unassembled WGS sequence"/>
</dbReference>
<evidence type="ECO:0000313" key="6">
    <source>
        <dbReference type="EMBL" id="MBN7795264.1"/>
    </source>
</evidence>
<dbReference type="Gene3D" id="1.10.8.60">
    <property type="match status" value="1"/>
</dbReference>
<accession>A0A939DC16</accession>
<dbReference type="FunFam" id="3.40.50.300:FF:000006">
    <property type="entry name" value="DNA-binding transcriptional regulator NtrC"/>
    <property type="match status" value="1"/>
</dbReference>
<dbReference type="EMBL" id="JAFKCZ010000001">
    <property type="protein sequence ID" value="MBN7795264.1"/>
    <property type="molecule type" value="Genomic_DNA"/>
</dbReference>
<evidence type="ECO:0000256" key="4">
    <source>
        <dbReference type="ARBA" id="ARBA00023163"/>
    </source>
</evidence>
<dbReference type="PROSITE" id="PS00676">
    <property type="entry name" value="SIGMA54_INTERACT_2"/>
    <property type="match status" value="1"/>
</dbReference>
<dbReference type="GO" id="GO:0006355">
    <property type="term" value="P:regulation of DNA-templated transcription"/>
    <property type="evidence" value="ECO:0007669"/>
    <property type="project" value="InterPro"/>
</dbReference>
<dbReference type="InterPro" id="IPR025943">
    <property type="entry name" value="Sigma_54_int_dom_ATP-bd_2"/>
</dbReference>
<evidence type="ECO:0000256" key="2">
    <source>
        <dbReference type="ARBA" id="ARBA00022840"/>
    </source>
</evidence>
<dbReference type="SMART" id="SM00382">
    <property type="entry name" value="AAA"/>
    <property type="match status" value="1"/>
</dbReference>
<dbReference type="GO" id="GO:0043565">
    <property type="term" value="F:sequence-specific DNA binding"/>
    <property type="evidence" value="ECO:0007669"/>
    <property type="project" value="InterPro"/>
</dbReference>
<dbReference type="GO" id="GO:0005524">
    <property type="term" value="F:ATP binding"/>
    <property type="evidence" value="ECO:0007669"/>
    <property type="project" value="UniProtKB-KW"/>
</dbReference>
<dbReference type="PANTHER" id="PTHR32071:SF120">
    <property type="entry name" value="TRANSCRIPTIONAL REGULATOR-RELATED"/>
    <property type="match status" value="1"/>
</dbReference>
<feature type="domain" description="Sigma-54 factor interaction" evidence="5">
    <location>
        <begin position="163"/>
        <end position="392"/>
    </location>
</feature>
<dbReference type="InterPro" id="IPR002078">
    <property type="entry name" value="Sigma_54_int"/>
</dbReference>
<dbReference type="InterPro" id="IPR003593">
    <property type="entry name" value="AAA+_ATPase"/>
</dbReference>
<dbReference type="PROSITE" id="PS50045">
    <property type="entry name" value="SIGMA54_INTERACT_4"/>
    <property type="match status" value="1"/>
</dbReference>
<dbReference type="InterPro" id="IPR045343">
    <property type="entry name" value="VpsR"/>
</dbReference>
<dbReference type="Pfam" id="PF20161">
    <property type="entry name" value="VpsR"/>
    <property type="match status" value="1"/>
</dbReference>
<keyword evidence="7" id="KW-1185">Reference proteome</keyword>
<dbReference type="InterPro" id="IPR009057">
    <property type="entry name" value="Homeodomain-like_sf"/>
</dbReference>
<keyword evidence="1" id="KW-0547">Nucleotide-binding</keyword>
<dbReference type="PANTHER" id="PTHR32071">
    <property type="entry name" value="TRANSCRIPTIONAL REGULATORY PROTEIN"/>
    <property type="match status" value="1"/>
</dbReference>
<dbReference type="Pfam" id="PF00158">
    <property type="entry name" value="Sigma54_activat"/>
    <property type="match status" value="1"/>
</dbReference>
<evidence type="ECO:0000259" key="5">
    <source>
        <dbReference type="PROSITE" id="PS50045"/>
    </source>
</evidence>
<keyword evidence="3" id="KW-0805">Transcription regulation</keyword>
<comment type="caution">
    <text evidence="6">The sequence shown here is derived from an EMBL/GenBank/DDBJ whole genome shotgun (WGS) entry which is preliminary data.</text>
</comment>
<evidence type="ECO:0000256" key="3">
    <source>
        <dbReference type="ARBA" id="ARBA00023015"/>
    </source>
</evidence>
<dbReference type="InterPro" id="IPR002197">
    <property type="entry name" value="HTH_Fis"/>
</dbReference>
<dbReference type="InterPro" id="IPR027417">
    <property type="entry name" value="P-loop_NTPase"/>
</dbReference>
<dbReference type="SUPFAM" id="SSF52540">
    <property type="entry name" value="P-loop containing nucleoside triphosphate hydrolases"/>
    <property type="match status" value="1"/>
</dbReference>
<organism evidence="6 7">
    <name type="scientific">Parahaliea mediterranea</name>
    <dbReference type="NCBI Taxonomy" id="651086"/>
    <lineage>
        <taxon>Bacteria</taxon>
        <taxon>Pseudomonadati</taxon>
        <taxon>Pseudomonadota</taxon>
        <taxon>Gammaproteobacteria</taxon>
        <taxon>Cellvibrionales</taxon>
        <taxon>Halieaceae</taxon>
        <taxon>Parahaliea</taxon>
    </lineage>
</organism>
<sequence length="470" mass="52606">MENSQPNRLYKPPEDRLAERHLLYLQPNTDSNCNNALLWSAIEDNGWSVDVIDDYGEAVRRMETEKYSVGLVHCDGQAHNLQKLHYHIEALSTANSRTNLVAMLSSSTDISHAIASVIYRYFYDYHTLPVDTERLLVTLGHAHGMARVANDMDSTAPVTIEGMIGQSPPIMKLRQEIQRVASSEFNVLVRGESGTGKELTANAIHQLSRRSSGPFIPVHCGALPKDLIQAELFGHEKGAFTGADKARIGKIEAAQNGTLFLDEIGDLPLDMQTNLLRFLQEGSIDRIGGSTQIPLNVRTIAATNVNLEKAVKEGRFREDLYYRLNVLQIDTPALRDRGEDIGVLSSALFSRYAREVNPSLKGFTQQAVDAMNNHHWPGNVREMVNRIRRAVVMCEGKLICIRNLGLDQNIPSNLGTLAQAREAAEKETIEATLAYMRNNVSKTARQLDISRVTLYRLMEFHNIDWQSNKT</sequence>
<dbReference type="RefSeq" id="WP_206558696.1">
    <property type="nucleotide sequence ID" value="NZ_JAFKCZ010000001.1"/>
</dbReference>